<keyword evidence="8 11" id="KW-0238">DNA-binding</keyword>
<keyword evidence="7 11" id="KW-0229">DNA integration</keyword>
<comment type="function">
    <text evidence="11">Site-specific tyrosine recombinase, which acts by catalyzing the cutting and rejoining of the recombining DNA molecules. The XerC-XerD complex is essential to convert dimers of the bacterial chromosome into monomers to permit their segregation at cell division. It also contributes to the segregational stability of plasmids.</text>
</comment>
<evidence type="ECO:0000256" key="1">
    <source>
        <dbReference type="ARBA" id="ARBA00004496"/>
    </source>
</evidence>
<dbReference type="InterPro" id="IPR010998">
    <property type="entry name" value="Integrase_recombinase_N"/>
</dbReference>
<protein>
    <recommendedName>
        <fullName evidence="3 11">Tyrosine recombinase XerD</fullName>
    </recommendedName>
</protein>
<evidence type="ECO:0000256" key="4">
    <source>
        <dbReference type="ARBA" id="ARBA00022490"/>
    </source>
</evidence>
<evidence type="ECO:0000259" key="12">
    <source>
        <dbReference type="PROSITE" id="PS51898"/>
    </source>
</evidence>
<dbReference type="HAMAP" id="MF_01807">
    <property type="entry name" value="Recomb_XerD"/>
    <property type="match status" value="1"/>
</dbReference>
<dbReference type="PROSITE" id="PS51900">
    <property type="entry name" value="CB"/>
    <property type="match status" value="1"/>
</dbReference>
<evidence type="ECO:0000256" key="10">
    <source>
        <dbReference type="ARBA" id="ARBA00023306"/>
    </source>
</evidence>
<feature type="domain" description="Core-binding (CB)" evidence="13">
    <location>
        <begin position="26"/>
        <end position="108"/>
    </location>
</feature>
<keyword evidence="4 11" id="KW-0963">Cytoplasm</keyword>
<dbReference type="PANTHER" id="PTHR30349">
    <property type="entry name" value="PHAGE INTEGRASE-RELATED"/>
    <property type="match status" value="1"/>
</dbReference>
<evidence type="ECO:0000256" key="2">
    <source>
        <dbReference type="ARBA" id="ARBA00010450"/>
    </source>
</evidence>
<dbReference type="AlphaFoldDB" id="A0A7Y0Q486"/>
<comment type="caution">
    <text evidence="14">The sequence shown here is derived from an EMBL/GenBank/DDBJ whole genome shotgun (WGS) entry which is preliminary data.</text>
</comment>
<name>A0A7Y0Q486_9FIRM</name>
<evidence type="ECO:0000256" key="8">
    <source>
        <dbReference type="ARBA" id="ARBA00023125"/>
    </source>
</evidence>
<dbReference type="PANTHER" id="PTHR30349:SF81">
    <property type="entry name" value="TYROSINE RECOMBINASE XERC"/>
    <property type="match status" value="1"/>
</dbReference>
<dbReference type="InterPro" id="IPR023009">
    <property type="entry name" value="Tyrosine_recombinase_XerC/XerD"/>
</dbReference>
<dbReference type="InterPro" id="IPR011010">
    <property type="entry name" value="DNA_brk_join_enz"/>
</dbReference>
<keyword evidence="5 11" id="KW-0132">Cell division</keyword>
<dbReference type="Gene3D" id="1.10.150.130">
    <property type="match status" value="1"/>
</dbReference>
<keyword evidence="15" id="KW-1185">Reference proteome</keyword>
<comment type="subunit">
    <text evidence="11">Forms a cyclic heterotetrameric complex composed of two molecules of XerC and two molecules of XerD.</text>
</comment>
<evidence type="ECO:0000313" key="14">
    <source>
        <dbReference type="EMBL" id="NMP24170.1"/>
    </source>
</evidence>
<dbReference type="InterPro" id="IPR013762">
    <property type="entry name" value="Integrase-like_cat_sf"/>
</dbReference>
<dbReference type="InterPro" id="IPR002104">
    <property type="entry name" value="Integrase_catalytic"/>
</dbReference>
<comment type="subcellular location">
    <subcellularLocation>
        <location evidence="1 11">Cytoplasm</location>
    </subcellularLocation>
</comment>
<feature type="active site" evidence="11">
    <location>
        <position position="264"/>
    </location>
</feature>
<feature type="active site" evidence="11">
    <location>
        <position position="267"/>
    </location>
</feature>
<organism evidence="14 15">
    <name type="scientific">Sulfobacillus harzensis</name>
    <dbReference type="NCBI Taxonomy" id="2729629"/>
    <lineage>
        <taxon>Bacteria</taxon>
        <taxon>Bacillati</taxon>
        <taxon>Bacillota</taxon>
        <taxon>Clostridia</taxon>
        <taxon>Eubacteriales</taxon>
        <taxon>Clostridiales Family XVII. Incertae Sedis</taxon>
        <taxon>Sulfobacillus</taxon>
    </lineage>
</organism>
<dbReference type="HAMAP" id="MF_01808">
    <property type="entry name" value="Recomb_XerC_XerD"/>
    <property type="match status" value="1"/>
</dbReference>
<keyword evidence="6 11" id="KW-0159">Chromosome partition</keyword>
<accession>A0A7Y0Q486</accession>
<dbReference type="GO" id="GO:0006313">
    <property type="term" value="P:DNA transposition"/>
    <property type="evidence" value="ECO:0007669"/>
    <property type="project" value="UniProtKB-UniRule"/>
</dbReference>
<dbReference type="NCBIfam" id="TIGR02225">
    <property type="entry name" value="recomb_XerD"/>
    <property type="match status" value="1"/>
</dbReference>
<reference evidence="14 15" key="1">
    <citation type="submission" date="2020-04" db="EMBL/GenBank/DDBJ databases">
        <authorList>
            <person name="Zhang R."/>
            <person name="Schippers A."/>
        </authorList>
    </citation>
    <scope>NUCLEOTIDE SEQUENCE [LARGE SCALE GENOMIC DNA]</scope>
    <source>
        <strain evidence="14 15">DSM 109850</strain>
    </source>
</reference>
<evidence type="ECO:0000256" key="5">
    <source>
        <dbReference type="ARBA" id="ARBA00022618"/>
    </source>
</evidence>
<gene>
    <name evidence="11 14" type="primary">xerD</name>
    <name evidence="14" type="ORF">HIJ39_17705</name>
</gene>
<feature type="domain" description="Tyr recombinase" evidence="12">
    <location>
        <begin position="129"/>
        <end position="312"/>
    </location>
</feature>
<evidence type="ECO:0000256" key="7">
    <source>
        <dbReference type="ARBA" id="ARBA00022908"/>
    </source>
</evidence>
<evidence type="ECO:0000256" key="6">
    <source>
        <dbReference type="ARBA" id="ARBA00022829"/>
    </source>
</evidence>
<feature type="active site" description="O-(3'-phospho-DNA)-tyrosine intermediate" evidence="11">
    <location>
        <position position="299"/>
    </location>
</feature>
<evidence type="ECO:0000256" key="3">
    <source>
        <dbReference type="ARBA" id="ARBA00015810"/>
    </source>
</evidence>
<dbReference type="EMBL" id="JABBVZ010000089">
    <property type="protein sequence ID" value="NMP24170.1"/>
    <property type="molecule type" value="Genomic_DNA"/>
</dbReference>
<dbReference type="GO" id="GO:0003677">
    <property type="term" value="F:DNA binding"/>
    <property type="evidence" value="ECO:0007669"/>
    <property type="project" value="UniProtKB-UniRule"/>
</dbReference>
<keyword evidence="10 11" id="KW-0131">Cell cycle</keyword>
<keyword evidence="9 11" id="KW-0233">DNA recombination</keyword>
<dbReference type="PROSITE" id="PS51898">
    <property type="entry name" value="TYR_RECOMBINASE"/>
    <property type="match status" value="1"/>
</dbReference>
<proteinExistence type="inferred from homology"/>
<dbReference type="SUPFAM" id="SSF56349">
    <property type="entry name" value="DNA breaking-rejoining enzymes"/>
    <property type="match status" value="1"/>
</dbReference>
<dbReference type="GO" id="GO:0009037">
    <property type="term" value="F:tyrosine-based site-specific recombinase activity"/>
    <property type="evidence" value="ECO:0007669"/>
    <property type="project" value="UniProtKB-UniRule"/>
</dbReference>
<comment type="similarity">
    <text evidence="2 11">Belongs to the 'phage' integrase family. XerD subfamily.</text>
</comment>
<sequence>MGSAFLFGERKWTVIGELFCPKGAGTALDTWIEDFLYFLQYERRLSANTLSAYRQDLQDYARFAATQAGAPTREVVVGYLDHLRKQGRSSATRARRLSALKSFYAFLEREEILPENPTDYLDAPKGERRLPSVLSLEQVVRLIEAPDVSTPLGIRDRAMLELMYAAGLRVSELCRLTVNDWWGDPPRVRCLGKGSKERYVPIGSMALQWLQRYLNEVRPHIAGNNSNAVLFLNRRGSPLSRQAFWKLIKDYGQRAGITSHLTPHTIRHSFATHLIENGADLRAVQEMLGHQDISTTQIYTHVSRSRLRPVYDQAHPRA</sequence>
<feature type="active site" evidence="11">
    <location>
        <position position="169"/>
    </location>
</feature>
<evidence type="ECO:0000256" key="11">
    <source>
        <dbReference type="HAMAP-Rule" id="MF_01807"/>
    </source>
</evidence>
<dbReference type="NCBIfam" id="NF001399">
    <property type="entry name" value="PRK00283.1"/>
    <property type="match status" value="1"/>
</dbReference>
<dbReference type="InterPro" id="IPR011932">
    <property type="entry name" value="Recomb_XerD"/>
</dbReference>
<dbReference type="InterPro" id="IPR050090">
    <property type="entry name" value="Tyrosine_recombinase_XerCD"/>
</dbReference>
<feature type="active site" evidence="11">
    <location>
        <position position="193"/>
    </location>
</feature>
<dbReference type="Pfam" id="PF02899">
    <property type="entry name" value="Phage_int_SAM_1"/>
    <property type="match status" value="1"/>
</dbReference>
<dbReference type="CDD" id="cd00798">
    <property type="entry name" value="INT_XerDC_C"/>
    <property type="match status" value="1"/>
</dbReference>
<dbReference type="InterPro" id="IPR004107">
    <property type="entry name" value="Integrase_SAM-like_N"/>
</dbReference>
<dbReference type="InterPro" id="IPR044068">
    <property type="entry name" value="CB"/>
</dbReference>
<evidence type="ECO:0000259" key="13">
    <source>
        <dbReference type="PROSITE" id="PS51900"/>
    </source>
</evidence>
<dbReference type="Gene3D" id="1.10.443.10">
    <property type="entry name" value="Intergrase catalytic core"/>
    <property type="match status" value="1"/>
</dbReference>
<dbReference type="Pfam" id="PF00589">
    <property type="entry name" value="Phage_integrase"/>
    <property type="match status" value="1"/>
</dbReference>
<dbReference type="GO" id="GO:0051301">
    <property type="term" value="P:cell division"/>
    <property type="evidence" value="ECO:0007669"/>
    <property type="project" value="UniProtKB-KW"/>
</dbReference>
<dbReference type="Proteomes" id="UP000533476">
    <property type="component" value="Unassembled WGS sequence"/>
</dbReference>
<dbReference type="NCBIfam" id="NF040815">
    <property type="entry name" value="recomb_XerA_Arch"/>
    <property type="match status" value="1"/>
</dbReference>
<dbReference type="GO" id="GO:0007059">
    <property type="term" value="P:chromosome segregation"/>
    <property type="evidence" value="ECO:0007669"/>
    <property type="project" value="UniProtKB-UniRule"/>
</dbReference>
<feature type="active site" evidence="11">
    <location>
        <position position="290"/>
    </location>
</feature>
<evidence type="ECO:0000313" key="15">
    <source>
        <dbReference type="Proteomes" id="UP000533476"/>
    </source>
</evidence>
<dbReference type="GO" id="GO:0005737">
    <property type="term" value="C:cytoplasm"/>
    <property type="evidence" value="ECO:0007669"/>
    <property type="project" value="UniProtKB-SubCell"/>
</dbReference>
<evidence type="ECO:0000256" key="9">
    <source>
        <dbReference type="ARBA" id="ARBA00023172"/>
    </source>
</evidence>